<sequence length="455" mass="49021">MTDSTSIAPPAVTANLSSAEGLDLSQFEQVRTEVQAWQTSHGTQVRFVEARQLPMVDLIVRFNAGTSVDGEHSGLAALTMYMLDEGTERLNAEQFAEQTERLGAILSTQIRLEHASLSLRCLSSEVVLAQAVALFTEMLARPAFDAQQLVKVKQQLRAFQSSRYNAAPTRAQSELFSRLYAGHPYAAPLGSTEQGIQALTAQDLRDFHQRAYSANNLQVSIVGDLSRAQAEALVEQLAEALPQGWAAAELPPVSPTSAASAHVPTPAANNTLLLAVPMSGRPSQADYPALVLAADVLGSGFDSRLMQELRQRRGLTYHISCRPSPLKAGGVLAIGWDCAAQYREASRELVAGMLEALVNEGPTNAELELSRRQLSGQLVRSVATNSGLVELLSRGSHQGLPADHLVTYQAQLSAVSARSARQALQEHLDLSRMVTVSLGSDQPQQPLPPLPHSDR</sequence>
<dbReference type="InterPro" id="IPR050361">
    <property type="entry name" value="MPP/UQCRC_Complex"/>
</dbReference>
<feature type="domain" description="Peptidase M16 C-terminal" evidence="2">
    <location>
        <begin position="199"/>
        <end position="374"/>
    </location>
</feature>
<dbReference type="GO" id="GO:0046872">
    <property type="term" value="F:metal ion binding"/>
    <property type="evidence" value="ECO:0007669"/>
    <property type="project" value="InterPro"/>
</dbReference>
<comment type="caution">
    <text evidence="3">The sequence shown here is derived from an EMBL/GenBank/DDBJ whole genome shotgun (WGS) entry which is preliminary data.</text>
</comment>
<dbReference type="InterPro" id="IPR011249">
    <property type="entry name" value="Metalloenz_LuxS/M16"/>
</dbReference>
<evidence type="ECO:0000259" key="1">
    <source>
        <dbReference type="Pfam" id="PF00675"/>
    </source>
</evidence>
<dbReference type="Gene3D" id="3.30.830.10">
    <property type="entry name" value="Metalloenzyme, LuxS/M16 peptidase-like"/>
    <property type="match status" value="2"/>
</dbReference>
<proteinExistence type="predicted"/>
<protein>
    <recommendedName>
        <fullName evidence="5">Insulinase family protein</fullName>
    </recommendedName>
</protein>
<organism evidence="3 4">
    <name type="scientific">Pseudomonas putida</name>
    <name type="common">Arthrobacter siderocapsulatus</name>
    <dbReference type="NCBI Taxonomy" id="303"/>
    <lineage>
        <taxon>Bacteria</taxon>
        <taxon>Pseudomonadati</taxon>
        <taxon>Pseudomonadota</taxon>
        <taxon>Gammaproteobacteria</taxon>
        <taxon>Pseudomonadales</taxon>
        <taxon>Pseudomonadaceae</taxon>
        <taxon>Pseudomonas</taxon>
    </lineage>
</organism>
<dbReference type="InterPro" id="IPR007863">
    <property type="entry name" value="Peptidase_M16_C"/>
</dbReference>
<gene>
    <name evidence="3" type="ORF">BGP80_04515</name>
</gene>
<dbReference type="RefSeq" id="WP_103435669.1">
    <property type="nucleotide sequence ID" value="NZ_MIND01000018.1"/>
</dbReference>
<dbReference type="Pfam" id="PF00675">
    <property type="entry name" value="Peptidase_M16"/>
    <property type="match status" value="1"/>
</dbReference>
<reference evidence="3 4" key="2">
    <citation type="submission" date="2018-03" db="EMBL/GenBank/DDBJ databases">
        <title>Draft genome of Pseudomonas putida strain KT-27.</title>
        <authorList>
            <person name="Yoshizawa S."/>
            <person name="Khan N.H."/>
            <person name="Nishimura M."/>
            <person name="Chiura H.X."/>
            <person name="Ogura Y."/>
            <person name="Hayashi T."/>
            <person name="Kogure K."/>
        </authorList>
    </citation>
    <scope>NUCLEOTIDE SEQUENCE [LARGE SCALE GENOMIC DNA]</scope>
    <source>
        <strain evidence="3 4">KT-27</strain>
    </source>
</reference>
<feature type="domain" description="Peptidase M16 N-terminal" evidence="1">
    <location>
        <begin position="56"/>
        <end position="191"/>
    </location>
</feature>
<dbReference type="Pfam" id="PF05193">
    <property type="entry name" value="Peptidase_M16_C"/>
    <property type="match status" value="1"/>
</dbReference>
<dbReference type="PANTHER" id="PTHR11851:SF224">
    <property type="entry name" value="PROCESSING PROTEASE"/>
    <property type="match status" value="1"/>
</dbReference>
<dbReference type="AlphaFoldDB" id="A0A2S3W8K1"/>
<evidence type="ECO:0000313" key="3">
    <source>
        <dbReference type="EMBL" id="POF87260.1"/>
    </source>
</evidence>
<reference evidence="3 4" key="1">
    <citation type="submission" date="2016-08" db="EMBL/GenBank/DDBJ databases">
        <authorList>
            <person name="Seilhamer J.J."/>
        </authorList>
    </citation>
    <scope>NUCLEOTIDE SEQUENCE [LARGE SCALE GENOMIC DNA]</scope>
    <source>
        <strain evidence="3 4">KT-27</strain>
    </source>
</reference>
<evidence type="ECO:0000259" key="2">
    <source>
        <dbReference type="Pfam" id="PF05193"/>
    </source>
</evidence>
<evidence type="ECO:0000313" key="4">
    <source>
        <dbReference type="Proteomes" id="UP000237194"/>
    </source>
</evidence>
<dbReference type="InterPro" id="IPR011765">
    <property type="entry name" value="Pept_M16_N"/>
</dbReference>
<accession>A0A2S3W8K1</accession>
<dbReference type="PANTHER" id="PTHR11851">
    <property type="entry name" value="METALLOPROTEASE"/>
    <property type="match status" value="1"/>
</dbReference>
<name>A0A2S3W8K1_PSEPU</name>
<dbReference type="SUPFAM" id="SSF63411">
    <property type="entry name" value="LuxS/MPP-like metallohydrolase"/>
    <property type="match status" value="2"/>
</dbReference>
<dbReference type="Proteomes" id="UP000237194">
    <property type="component" value="Unassembled WGS sequence"/>
</dbReference>
<dbReference type="EMBL" id="MIND01000018">
    <property type="protein sequence ID" value="POF87260.1"/>
    <property type="molecule type" value="Genomic_DNA"/>
</dbReference>
<evidence type="ECO:0008006" key="5">
    <source>
        <dbReference type="Google" id="ProtNLM"/>
    </source>
</evidence>